<keyword evidence="9" id="KW-0159">Chromosome partition</keyword>
<sequence length="247" mass="25787">MSTTPHRSASRTREPPSRPTTPLRPTSRSSLRSSHRRSASASYNAAAAAASPSSSSHHANSTATPLDQLEPGFAELSDSMADLEANMMHLQLMHESLARFSESFAAFLYGLNMNAFCVDFPEAPVHESFAREKVRERAREAVERASLATTGRRASGFYAVEGAEATFLTTDTSFVENPPSSKAPSKFATPARSRVARGGGSSGSGSSVRGGGTTAGPGRTTRGGSTRGTRGGGIPRGVGRGARGGAR</sequence>
<evidence type="ECO:0000256" key="12">
    <source>
        <dbReference type="ARBA" id="ARBA00023242"/>
    </source>
</evidence>
<keyword evidence="10" id="KW-0995">Kinetochore</keyword>
<comment type="caution">
    <text evidence="16">The sequence shown here is derived from an EMBL/GenBank/DDBJ whole genome shotgun (WGS) entry which is preliminary data.</text>
</comment>
<evidence type="ECO:0000256" key="9">
    <source>
        <dbReference type="ARBA" id="ARBA00022829"/>
    </source>
</evidence>
<keyword evidence="13" id="KW-0137">Centromere</keyword>
<dbReference type="PANTHER" id="PTHR28113:SF1">
    <property type="entry name" value="DASH COMPLEX SUBUNIT DAM1"/>
    <property type="match status" value="1"/>
</dbReference>
<evidence type="ECO:0000313" key="16">
    <source>
        <dbReference type="EMBL" id="KAK7546576.1"/>
    </source>
</evidence>
<protein>
    <recommendedName>
        <fullName evidence="5">DASH complex subunit DAM1</fullName>
    </recommendedName>
    <alternativeName>
        <fullName evidence="14">Outer kinetochore protein DAM1</fullName>
    </alternativeName>
</protein>
<feature type="compositionally biased region" description="Gly residues" evidence="15">
    <location>
        <begin position="225"/>
        <end position="247"/>
    </location>
</feature>
<feature type="compositionally biased region" description="Low complexity" evidence="15">
    <location>
        <begin position="20"/>
        <end position="32"/>
    </location>
</feature>
<keyword evidence="8" id="KW-0493">Microtubule</keyword>
<keyword evidence="6" id="KW-0158">Chromosome</keyword>
<dbReference type="EMBL" id="JBBPDW010000014">
    <property type="protein sequence ID" value="KAK7546576.1"/>
    <property type="molecule type" value="Genomic_DNA"/>
</dbReference>
<comment type="subcellular location">
    <subcellularLocation>
        <location evidence="3">Chromosome</location>
        <location evidence="3">Centromere</location>
        <location evidence="3">Kinetochore</location>
    </subcellularLocation>
    <subcellularLocation>
        <location evidence="2">Cytoplasm</location>
        <location evidence="2">Cytoskeleton</location>
        <location evidence="2">Spindle</location>
    </subcellularLocation>
    <subcellularLocation>
        <location evidence="1">Nucleus</location>
    </subcellularLocation>
</comment>
<organism evidence="16 17">
    <name type="scientific">Phyllosticta citricarpa</name>
    <dbReference type="NCBI Taxonomy" id="55181"/>
    <lineage>
        <taxon>Eukaryota</taxon>
        <taxon>Fungi</taxon>
        <taxon>Dikarya</taxon>
        <taxon>Ascomycota</taxon>
        <taxon>Pezizomycotina</taxon>
        <taxon>Dothideomycetes</taxon>
        <taxon>Dothideomycetes incertae sedis</taxon>
        <taxon>Botryosphaeriales</taxon>
        <taxon>Phyllostictaceae</taxon>
        <taxon>Phyllosticta</taxon>
    </lineage>
</organism>
<evidence type="ECO:0000256" key="15">
    <source>
        <dbReference type="SAM" id="MobiDB-lite"/>
    </source>
</evidence>
<feature type="region of interest" description="Disordered" evidence="15">
    <location>
        <begin position="172"/>
        <end position="247"/>
    </location>
</feature>
<keyword evidence="12" id="KW-0539">Nucleus</keyword>
<keyword evidence="17" id="KW-1185">Reference proteome</keyword>
<evidence type="ECO:0000256" key="8">
    <source>
        <dbReference type="ARBA" id="ARBA00022701"/>
    </source>
</evidence>
<feature type="compositionally biased region" description="Low complexity" evidence="15">
    <location>
        <begin position="39"/>
        <end position="65"/>
    </location>
</feature>
<name>A0ABR1MDJ5_9PEZI</name>
<feature type="compositionally biased region" description="Gly residues" evidence="15">
    <location>
        <begin position="197"/>
        <end position="215"/>
    </location>
</feature>
<keyword evidence="11" id="KW-0206">Cytoskeleton</keyword>
<evidence type="ECO:0000256" key="13">
    <source>
        <dbReference type="ARBA" id="ARBA00023328"/>
    </source>
</evidence>
<feature type="region of interest" description="Disordered" evidence="15">
    <location>
        <begin position="1"/>
        <end position="66"/>
    </location>
</feature>
<gene>
    <name evidence="16" type="ORF">IWX46DRAFT_580656</name>
</gene>
<proteinExistence type="inferred from homology"/>
<evidence type="ECO:0000256" key="6">
    <source>
        <dbReference type="ARBA" id="ARBA00022454"/>
    </source>
</evidence>
<evidence type="ECO:0000256" key="4">
    <source>
        <dbReference type="ARBA" id="ARBA00010073"/>
    </source>
</evidence>
<reference evidence="16 17" key="1">
    <citation type="submission" date="2024-04" db="EMBL/GenBank/DDBJ databases">
        <title>Phyllosticta paracitricarpa is synonymous to the EU quarantine fungus P. citricarpa based on phylogenomic analyses.</title>
        <authorList>
            <consortium name="Lawrence Berkeley National Laboratory"/>
            <person name="Van Ingen-Buijs V.A."/>
            <person name="Van Westerhoven A.C."/>
            <person name="Haridas S."/>
            <person name="Skiadas P."/>
            <person name="Martin F."/>
            <person name="Groenewald J.Z."/>
            <person name="Crous P.W."/>
            <person name="Seidl M.F."/>
        </authorList>
    </citation>
    <scope>NUCLEOTIDE SEQUENCE [LARGE SCALE GENOMIC DNA]</scope>
    <source>
        <strain evidence="16 17">CBS 122670</strain>
    </source>
</reference>
<evidence type="ECO:0000256" key="10">
    <source>
        <dbReference type="ARBA" id="ARBA00022838"/>
    </source>
</evidence>
<dbReference type="Pfam" id="PF08653">
    <property type="entry name" value="DASH_Dam1"/>
    <property type="match status" value="1"/>
</dbReference>
<evidence type="ECO:0000256" key="3">
    <source>
        <dbReference type="ARBA" id="ARBA00004629"/>
    </source>
</evidence>
<evidence type="ECO:0000256" key="14">
    <source>
        <dbReference type="ARBA" id="ARBA00030453"/>
    </source>
</evidence>
<evidence type="ECO:0000256" key="7">
    <source>
        <dbReference type="ARBA" id="ARBA00022490"/>
    </source>
</evidence>
<dbReference type="PANTHER" id="PTHR28113">
    <property type="entry name" value="DASH COMPLEX SUBUNIT DAM1"/>
    <property type="match status" value="1"/>
</dbReference>
<keyword evidence="7" id="KW-0963">Cytoplasm</keyword>
<evidence type="ECO:0000313" key="17">
    <source>
        <dbReference type="Proteomes" id="UP001365128"/>
    </source>
</evidence>
<accession>A0ABR1MDJ5</accession>
<evidence type="ECO:0000256" key="5">
    <source>
        <dbReference type="ARBA" id="ARBA00020497"/>
    </source>
</evidence>
<dbReference type="Proteomes" id="UP001365128">
    <property type="component" value="Unassembled WGS sequence"/>
</dbReference>
<evidence type="ECO:0000256" key="2">
    <source>
        <dbReference type="ARBA" id="ARBA00004186"/>
    </source>
</evidence>
<comment type="similarity">
    <text evidence="4">Belongs to the DASH complex DAM1 family.</text>
</comment>
<feature type="compositionally biased region" description="Polar residues" evidence="15">
    <location>
        <begin position="172"/>
        <end position="183"/>
    </location>
</feature>
<evidence type="ECO:0000256" key="11">
    <source>
        <dbReference type="ARBA" id="ARBA00023212"/>
    </source>
</evidence>
<dbReference type="InterPro" id="IPR013962">
    <property type="entry name" value="DASH_Dam1"/>
</dbReference>
<evidence type="ECO:0000256" key="1">
    <source>
        <dbReference type="ARBA" id="ARBA00004123"/>
    </source>
</evidence>